<gene>
    <name evidence="2" type="ORF">SAMN04488041_102601</name>
</gene>
<reference evidence="3" key="1">
    <citation type="submission" date="2016-10" db="EMBL/GenBank/DDBJ databases">
        <authorList>
            <person name="Varghese N."/>
            <person name="Submissions S."/>
        </authorList>
    </citation>
    <scope>NUCLEOTIDE SEQUENCE [LARGE SCALE GENOMIC DNA]</scope>
    <source>
        <strain evidence="3">DSM 10014</strain>
    </source>
</reference>
<dbReference type="GeneID" id="94021680"/>
<feature type="compositionally biased region" description="Basic and acidic residues" evidence="1">
    <location>
        <begin position="18"/>
        <end position="27"/>
    </location>
</feature>
<sequence>MLVSSLFSGGSQQSQPKGAEKQKDKSETGNTEKNNAKAKDEQPAAQETQPTAETAPAQSSQAAAPAQKAQAPAAEAPAPVAPTPVATSDAEDSGMSEAQARAAAEARIEAAQARSLIDSIAPVSSSPQQASKSYLSALLKSNAPTEAASTAKSAAEPVADKADKALKAAA</sequence>
<dbReference type="RefSeq" id="WP_074635152.1">
    <property type="nucleotide sequence ID" value="NZ_CP160849.1"/>
</dbReference>
<evidence type="ECO:0000313" key="2">
    <source>
        <dbReference type="EMBL" id="SDW58979.1"/>
    </source>
</evidence>
<feature type="region of interest" description="Disordered" evidence="1">
    <location>
        <begin position="142"/>
        <end position="170"/>
    </location>
</feature>
<feature type="compositionally biased region" description="Basic and acidic residues" evidence="1">
    <location>
        <begin position="158"/>
        <end position="170"/>
    </location>
</feature>
<dbReference type="Proteomes" id="UP000183076">
    <property type="component" value="Unassembled WGS sequence"/>
</dbReference>
<accession>A0A1H2UTQ4</accession>
<name>A0A1H2UTQ4_9RHOB</name>
<protein>
    <submittedName>
        <fullName evidence="2">Colicin import membrane protein</fullName>
    </submittedName>
</protein>
<evidence type="ECO:0000256" key="1">
    <source>
        <dbReference type="SAM" id="MobiDB-lite"/>
    </source>
</evidence>
<proteinExistence type="predicted"/>
<feature type="compositionally biased region" description="Low complexity" evidence="1">
    <location>
        <begin position="142"/>
        <end position="157"/>
    </location>
</feature>
<feature type="compositionally biased region" description="Low complexity" evidence="1">
    <location>
        <begin position="43"/>
        <end position="87"/>
    </location>
</feature>
<dbReference type="AlphaFoldDB" id="A0A1H2UTQ4"/>
<feature type="compositionally biased region" description="Low complexity" evidence="1">
    <location>
        <begin position="97"/>
        <end position="109"/>
    </location>
</feature>
<organism evidence="2 3">
    <name type="scientific">Sulfitobacter pontiacus</name>
    <dbReference type="NCBI Taxonomy" id="60137"/>
    <lineage>
        <taxon>Bacteria</taxon>
        <taxon>Pseudomonadati</taxon>
        <taxon>Pseudomonadota</taxon>
        <taxon>Alphaproteobacteria</taxon>
        <taxon>Rhodobacterales</taxon>
        <taxon>Roseobacteraceae</taxon>
        <taxon>Sulfitobacter</taxon>
    </lineage>
</organism>
<dbReference type="EMBL" id="FNNB01000002">
    <property type="protein sequence ID" value="SDW58979.1"/>
    <property type="molecule type" value="Genomic_DNA"/>
</dbReference>
<evidence type="ECO:0000313" key="3">
    <source>
        <dbReference type="Proteomes" id="UP000183076"/>
    </source>
</evidence>
<feature type="region of interest" description="Disordered" evidence="1">
    <location>
        <begin position="1"/>
        <end position="109"/>
    </location>
</feature>